<protein>
    <submittedName>
        <fullName evidence="2">DUF378 domain-containing protein</fullName>
    </submittedName>
</protein>
<name>A0A345BYS9_9BACI</name>
<dbReference type="AlphaFoldDB" id="A0A345BYS9"/>
<dbReference type="EMBL" id="CP031092">
    <property type="protein sequence ID" value="AXF56110.1"/>
    <property type="molecule type" value="Genomic_DNA"/>
</dbReference>
<keyword evidence="1" id="KW-0812">Transmembrane</keyword>
<feature type="transmembrane region" description="Helical" evidence="1">
    <location>
        <begin position="7"/>
        <end position="34"/>
    </location>
</feature>
<evidence type="ECO:0000313" key="2">
    <source>
        <dbReference type="EMBL" id="AXF56110.1"/>
    </source>
</evidence>
<evidence type="ECO:0000313" key="3">
    <source>
        <dbReference type="Proteomes" id="UP000252100"/>
    </source>
</evidence>
<dbReference type="Pfam" id="PF04070">
    <property type="entry name" value="DUF378"/>
    <property type="match status" value="1"/>
</dbReference>
<dbReference type="PANTHER" id="PTHR37304">
    <property type="entry name" value="MEMBRANE PROTEIN-RELATED"/>
    <property type="match status" value="1"/>
</dbReference>
<dbReference type="Proteomes" id="UP000252100">
    <property type="component" value="Chromosome"/>
</dbReference>
<organism evidence="2 3">
    <name type="scientific">Salicibibacter kimchii</name>
    <dbReference type="NCBI Taxonomy" id="2099786"/>
    <lineage>
        <taxon>Bacteria</taxon>
        <taxon>Bacillati</taxon>
        <taxon>Bacillota</taxon>
        <taxon>Bacilli</taxon>
        <taxon>Bacillales</taxon>
        <taxon>Bacillaceae</taxon>
        <taxon>Salicibibacter</taxon>
    </lineage>
</organism>
<evidence type="ECO:0000256" key="1">
    <source>
        <dbReference type="SAM" id="Phobius"/>
    </source>
</evidence>
<keyword evidence="3" id="KW-1185">Reference proteome</keyword>
<proteinExistence type="predicted"/>
<gene>
    <name evidence="2" type="ORF">DT065_08790</name>
</gene>
<reference evidence="2 3" key="1">
    <citation type="journal article" date="2018" name="J. Microbiol.">
        <title>Salicibibacter kimchii gen. nov., sp. nov., a moderately halophilic and alkalitolerant bacterium in the family Bacillaceae, isolated from kimchi.</title>
        <authorList>
            <person name="Jang J.Y."/>
            <person name="Oh Y.J."/>
            <person name="Lim S.K."/>
            <person name="Park H.K."/>
            <person name="Lee C."/>
            <person name="Kim J.Y."/>
            <person name="Lee M.A."/>
            <person name="Choi H.J."/>
        </authorList>
    </citation>
    <scope>NUCLEOTIDE SEQUENCE [LARGE SCALE GENOMIC DNA]</scope>
    <source>
        <strain evidence="2 3">NKC1-1</strain>
    </source>
</reference>
<dbReference type="KEGG" id="rue:DT065_08790"/>
<sequence>MSGLQRTALIIAIIGAVNWGLIGFFGFDLVAAIFGGQSAVFARVIYAIVGLAGLYCISLLFIPQEQTQQSPEPQR</sequence>
<keyword evidence="1" id="KW-0472">Membrane</keyword>
<accession>A0A345BYS9</accession>
<keyword evidence="1" id="KW-1133">Transmembrane helix</keyword>
<dbReference type="OrthoDB" id="9812136at2"/>
<dbReference type="RefSeq" id="WP_114372601.1">
    <property type="nucleotide sequence ID" value="NZ_CP031092.1"/>
</dbReference>
<feature type="transmembrane region" description="Helical" evidence="1">
    <location>
        <begin position="40"/>
        <end position="62"/>
    </location>
</feature>
<dbReference type="PANTHER" id="PTHR37304:SF1">
    <property type="entry name" value="MEMBRANE PROTEIN"/>
    <property type="match status" value="1"/>
</dbReference>
<dbReference type="InterPro" id="IPR007211">
    <property type="entry name" value="DUF378"/>
</dbReference>